<proteinExistence type="predicted"/>
<gene>
    <name evidence="3" type="ORF">GM676_08465</name>
</gene>
<dbReference type="EMBL" id="WNKY01000006">
    <property type="protein sequence ID" value="MTV37617.1"/>
    <property type="molecule type" value="Genomic_DNA"/>
</dbReference>
<sequence length="445" mass="44147">MRKSISSGVILLGLAGCGGGGGGSGTGVTAPPTPAAPTYTVAGSITGLKSGGMTLSSGSDKLAIPAAATAFILPTALTAGTAYNVRISDQPPRFTQQCAVANGSGTIGGANVTNIAISCANQIALVSTLAGNNNPTKLPGEPAAIFNEPQGLAVDAAGNVFVADRKYGRIAMVTPAGAVSTFVGATPGQAATEAELAFGYADDIARDQAGNFYVVGKHMVRKISKDGVVTTLAGADEIGFADGAGSQARFNTPLGIAVDSAGNVYVADTLNLRIRKITPAGVVSTIAGSGARGASDGAAAQASFNNPYGLAVDKAGNVFVADTLNDLIRKVAPDGSVTTFAGHIGDTDAGDGAGIKATLKQPAGIALDGDGNLYVTEMGGKVRTITPSGYVSTIAGQYGLNGFGTTDGVGSVATFRTPRGIALDAAGNLYVSDTATGRVRKIVQQ</sequence>
<dbReference type="PANTHER" id="PTHR13833:SF71">
    <property type="entry name" value="NHL DOMAIN-CONTAINING PROTEIN"/>
    <property type="match status" value="1"/>
</dbReference>
<keyword evidence="4" id="KW-1185">Reference proteome</keyword>
<keyword evidence="1" id="KW-0677">Repeat</keyword>
<evidence type="ECO:0000313" key="4">
    <source>
        <dbReference type="Proteomes" id="UP000475582"/>
    </source>
</evidence>
<feature type="repeat" description="NHL" evidence="2">
    <location>
        <begin position="250"/>
        <end position="280"/>
    </location>
</feature>
<dbReference type="SUPFAM" id="SSF101898">
    <property type="entry name" value="NHL repeat"/>
    <property type="match status" value="1"/>
</dbReference>
<dbReference type="RefSeq" id="WP_155463086.1">
    <property type="nucleotide sequence ID" value="NZ_WNKY01000006.1"/>
</dbReference>
<dbReference type="AlphaFoldDB" id="A0A6L6PGA9"/>
<dbReference type="Pfam" id="PF01436">
    <property type="entry name" value="NHL"/>
    <property type="match status" value="3"/>
</dbReference>
<evidence type="ECO:0000313" key="3">
    <source>
        <dbReference type="EMBL" id="MTV37617.1"/>
    </source>
</evidence>
<protein>
    <recommendedName>
        <fullName evidence="5">NHL repeat-containing protein</fullName>
    </recommendedName>
</protein>
<reference evidence="3 4" key="1">
    <citation type="submission" date="2019-11" db="EMBL/GenBank/DDBJ databases">
        <title>Type strains purchased from KCTC, JCM and DSMZ.</title>
        <authorList>
            <person name="Lu H."/>
        </authorList>
    </citation>
    <scope>NUCLEOTIDE SEQUENCE [LARGE SCALE GENOMIC DNA]</scope>
    <source>
        <strain evidence="3 4">KCTC 22382</strain>
    </source>
</reference>
<dbReference type="PROSITE" id="PS51257">
    <property type="entry name" value="PROKAR_LIPOPROTEIN"/>
    <property type="match status" value="1"/>
</dbReference>
<dbReference type="OrthoDB" id="9774579at2"/>
<name>A0A6L6PGA9_9BURK</name>
<comment type="caution">
    <text evidence="3">The sequence shown here is derived from an EMBL/GenBank/DDBJ whole genome shotgun (WGS) entry which is preliminary data.</text>
</comment>
<evidence type="ECO:0000256" key="1">
    <source>
        <dbReference type="ARBA" id="ARBA00022737"/>
    </source>
</evidence>
<dbReference type="InterPro" id="IPR011042">
    <property type="entry name" value="6-blade_b-propeller_TolB-like"/>
</dbReference>
<accession>A0A6L6PGA9</accession>
<dbReference type="InterPro" id="IPR001258">
    <property type="entry name" value="NHL_repeat"/>
</dbReference>
<dbReference type="Proteomes" id="UP000475582">
    <property type="component" value="Unassembled WGS sequence"/>
</dbReference>
<evidence type="ECO:0000256" key="2">
    <source>
        <dbReference type="PROSITE-ProRule" id="PRU00504"/>
    </source>
</evidence>
<dbReference type="PANTHER" id="PTHR13833">
    <property type="match status" value="1"/>
</dbReference>
<evidence type="ECO:0008006" key="5">
    <source>
        <dbReference type="Google" id="ProtNLM"/>
    </source>
</evidence>
<organism evidence="3 4">
    <name type="scientific">Duganella radicis</name>
    <dbReference type="NCBI Taxonomy" id="551988"/>
    <lineage>
        <taxon>Bacteria</taxon>
        <taxon>Pseudomonadati</taxon>
        <taxon>Pseudomonadota</taxon>
        <taxon>Betaproteobacteria</taxon>
        <taxon>Burkholderiales</taxon>
        <taxon>Oxalobacteraceae</taxon>
        <taxon>Telluria group</taxon>
        <taxon>Duganella</taxon>
    </lineage>
</organism>
<feature type="repeat" description="NHL" evidence="2">
    <location>
        <begin position="146"/>
        <end position="176"/>
    </location>
</feature>
<dbReference type="PROSITE" id="PS51125">
    <property type="entry name" value="NHL"/>
    <property type="match status" value="2"/>
</dbReference>
<dbReference type="Gene3D" id="2.120.10.30">
    <property type="entry name" value="TolB, C-terminal domain"/>
    <property type="match status" value="3"/>
</dbReference>